<keyword evidence="4" id="KW-1185">Reference proteome</keyword>
<protein>
    <submittedName>
        <fullName evidence="2">Uncharacterized protein</fullName>
    </submittedName>
</protein>
<feature type="non-terminal residue" evidence="2">
    <location>
        <position position="91"/>
    </location>
</feature>
<reference evidence="2" key="1">
    <citation type="submission" date="2021-02" db="EMBL/GenBank/DDBJ databases">
        <authorList>
            <person name="Nowell W R."/>
        </authorList>
    </citation>
    <scope>NUCLEOTIDE SEQUENCE</scope>
</reference>
<comment type="caution">
    <text evidence="2">The sequence shown here is derived from an EMBL/GenBank/DDBJ whole genome shotgun (WGS) entry which is preliminary data.</text>
</comment>
<dbReference type="AlphaFoldDB" id="A0A815E645"/>
<evidence type="ECO:0000313" key="3">
    <source>
        <dbReference type="EMBL" id="CAF4139393.1"/>
    </source>
</evidence>
<sequence>MKVKKHILFPDDFKENSYGEDEIGSGTDDETNDGVVADDQTNDKQKSSVKSTSTKSNKNKILSIIAQIPSDAKRILITIIECKELVQYVKK</sequence>
<dbReference type="Proteomes" id="UP000681722">
    <property type="component" value="Unassembled WGS sequence"/>
</dbReference>
<gene>
    <name evidence="2" type="ORF">GPM918_LOCUS28758</name>
    <name evidence="3" type="ORF">SRO942_LOCUS29283</name>
</gene>
<dbReference type="EMBL" id="CAJNOQ010012707">
    <property type="protein sequence ID" value="CAF1305990.1"/>
    <property type="molecule type" value="Genomic_DNA"/>
</dbReference>
<dbReference type="EMBL" id="CAJOBC010039964">
    <property type="protein sequence ID" value="CAF4139393.1"/>
    <property type="molecule type" value="Genomic_DNA"/>
</dbReference>
<organism evidence="2 4">
    <name type="scientific">Didymodactylos carnosus</name>
    <dbReference type="NCBI Taxonomy" id="1234261"/>
    <lineage>
        <taxon>Eukaryota</taxon>
        <taxon>Metazoa</taxon>
        <taxon>Spiralia</taxon>
        <taxon>Gnathifera</taxon>
        <taxon>Rotifera</taxon>
        <taxon>Eurotatoria</taxon>
        <taxon>Bdelloidea</taxon>
        <taxon>Philodinida</taxon>
        <taxon>Philodinidae</taxon>
        <taxon>Didymodactylos</taxon>
    </lineage>
</organism>
<proteinExistence type="predicted"/>
<evidence type="ECO:0000256" key="1">
    <source>
        <dbReference type="SAM" id="MobiDB-lite"/>
    </source>
</evidence>
<evidence type="ECO:0000313" key="4">
    <source>
        <dbReference type="Proteomes" id="UP000663829"/>
    </source>
</evidence>
<feature type="compositionally biased region" description="Acidic residues" evidence="1">
    <location>
        <begin position="18"/>
        <end position="32"/>
    </location>
</feature>
<evidence type="ECO:0000313" key="2">
    <source>
        <dbReference type="EMBL" id="CAF1305990.1"/>
    </source>
</evidence>
<name>A0A815E645_9BILA</name>
<accession>A0A815E645</accession>
<feature type="region of interest" description="Disordered" evidence="1">
    <location>
        <begin position="14"/>
        <end position="56"/>
    </location>
</feature>
<dbReference type="Proteomes" id="UP000663829">
    <property type="component" value="Unassembled WGS sequence"/>
</dbReference>